<evidence type="ECO:0000313" key="2">
    <source>
        <dbReference type="EnsemblPlants" id="PGSC0003DMT400090562"/>
    </source>
</evidence>
<dbReference type="AlphaFoldDB" id="M1DKN7"/>
<keyword evidence="3" id="KW-1185">Reference proteome</keyword>
<evidence type="ECO:0000313" key="3">
    <source>
        <dbReference type="Proteomes" id="UP000011115"/>
    </source>
</evidence>
<reference evidence="2" key="2">
    <citation type="submission" date="2015-06" db="UniProtKB">
        <authorList>
            <consortium name="EnsemblPlants"/>
        </authorList>
    </citation>
    <scope>IDENTIFICATION</scope>
    <source>
        <strain evidence="2">DM1-3 516 R44</strain>
    </source>
</reference>
<dbReference type="InParanoid" id="M1DKN7"/>
<feature type="compositionally biased region" description="Low complexity" evidence="1">
    <location>
        <begin position="32"/>
        <end position="42"/>
    </location>
</feature>
<protein>
    <submittedName>
        <fullName evidence="2">Uncharacterized protein</fullName>
    </submittedName>
</protein>
<accession>M1DKN7</accession>
<dbReference type="Gramene" id="PGSC0003DMT400090562">
    <property type="protein sequence ID" value="PGSC0003DMT400090562"/>
    <property type="gene ID" value="PGSC0003DMG400040133"/>
</dbReference>
<evidence type="ECO:0000256" key="1">
    <source>
        <dbReference type="SAM" id="MobiDB-lite"/>
    </source>
</evidence>
<feature type="compositionally biased region" description="Basic residues" evidence="1">
    <location>
        <begin position="43"/>
        <end position="59"/>
    </location>
</feature>
<dbReference type="EnsemblPlants" id="PGSC0003DMT400090562">
    <property type="protein sequence ID" value="PGSC0003DMT400090562"/>
    <property type="gene ID" value="PGSC0003DMG400040133"/>
</dbReference>
<organism evidence="2 3">
    <name type="scientific">Solanum tuberosum</name>
    <name type="common">Potato</name>
    <dbReference type="NCBI Taxonomy" id="4113"/>
    <lineage>
        <taxon>Eukaryota</taxon>
        <taxon>Viridiplantae</taxon>
        <taxon>Streptophyta</taxon>
        <taxon>Embryophyta</taxon>
        <taxon>Tracheophyta</taxon>
        <taxon>Spermatophyta</taxon>
        <taxon>Magnoliopsida</taxon>
        <taxon>eudicotyledons</taxon>
        <taxon>Gunneridae</taxon>
        <taxon>Pentapetalae</taxon>
        <taxon>asterids</taxon>
        <taxon>lamiids</taxon>
        <taxon>Solanales</taxon>
        <taxon>Solanaceae</taxon>
        <taxon>Solanoideae</taxon>
        <taxon>Solaneae</taxon>
        <taxon>Solanum</taxon>
    </lineage>
</organism>
<name>M1DKN7_SOLTU</name>
<dbReference type="PaxDb" id="4113-PGSC0003DMT400090562"/>
<feature type="region of interest" description="Disordered" evidence="1">
    <location>
        <begin position="32"/>
        <end position="66"/>
    </location>
</feature>
<proteinExistence type="predicted"/>
<dbReference type="Proteomes" id="UP000011115">
    <property type="component" value="Unassembled WGS sequence"/>
</dbReference>
<dbReference type="HOGENOM" id="CLU_1362484_0_0_1"/>
<reference evidence="3" key="1">
    <citation type="journal article" date="2011" name="Nature">
        <title>Genome sequence and analysis of the tuber crop potato.</title>
        <authorList>
            <consortium name="The Potato Genome Sequencing Consortium"/>
        </authorList>
    </citation>
    <scope>NUCLEOTIDE SEQUENCE [LARGE SCALE GENOMIC DNA]</scope>
    <source>
        <strain evidence="3">cv. DM1-3 516 R44</strain>
    </source>
</reference>
<sequence length="201" mass="22633">MPRTRCMASLKNSDINSSSSFEVNVLSSSYSSNISLVSPSPSSKRRASSVKKKDQKKPRSSAYGSLSPEDMQRFWEVEQKNMYDSFKSRPIVPGRVINLSQLRNSHYPVSLFLKDQKLSMLFSICGLDFFQEVVRLFYANLCVSNDNGELEALIMGSHIIVNDLLFEDVFGTKFSGVISYMNDIWPNDFEVSLEGAKIVVA</sequence>